<dbReference type="AlphaFoldDB" id="A0A132EAZ8"/>
<evidence type="ECO:0000313" key="2">
    <source>
        <dbReference type="EMBL" id="KWF23738.1"/>
    </source>
</evidence>
<accession>A0A132EAZ8</accession>
<gene>
    <name evidence="2" type="ORF">WT56_25980</name>
</gene>
<dbReference type="RefSeq" id="WP_059540617.1">
    <property type="nucleotide sequence ID" value="NZ_LPJR01000063.1"/>
</dbReference>
<dbReference type="NCBIfam" id="NF040826">
    <property type="entry name" value="lxa_BCAM0308"/>
    <property type="match status" value="1"/>
</dbReference>
<dbReference type="EMBL" id="LPJR01000063">
    <property type="protein sequence ID" value="KWF23738.1"/>
    <property type="molecule type" value="Genomic_DNA"/>
</dbReference>
<proteinExistence type="predicted"/>
<comment type="caution">
    <text evidence="2">The sequence shown here is derived from an EMBL/GenBank/DDBJ whole genome shotgun (WGS) entry which is preliminary data.</text>
</comment>
<dbReference type="GO" id="GO:0016740">
    <property type="term" value="F:transferase activity"/>
    <property type="evidence" value="ECO:0007669"/>
    <property type="project" value="UniProtKB-KW"/>
</dbReference>
<reference evidence="2 3" key="1">
    <citation type="submission" date="2015-11" db="EMBL/GenBank/DDBJ databases">
        <title>Expanding the genomic diversity of Burkholderia species for the development of highly accurate diagnostics.</title>
        <authorList>
            <person name="Sahl J."/>
            <person name="Keim P."/>
            <person name="Wagner D."/>
        </authorList>
    </citation>
    <scope>NUCLEOTIDE SEQUENCE [LARGE SCALE GENOMIC DNA]</scope>
    <source>
        <strain evidence="2 3">MSMB368WGS</strain>
    </source>
</reference>
<dbReference type="OrthoDB" id="9785278at2"/>
<name>A0A132EAZ8_9BURK</name>
<sequence length="169" mass="19410">MNRSHTGPGRNYLRRDKRMQPHTKDSYRDPKRPTGDRICEGCGAVCEAGRWTWSATALDRRQLECPACKRMRENVPAGELVLHGEYLRAHRSTIIELLEHQADLETSEHALERIMDIEKSADSLIVRTTGVHMVRRLGEALLHAHHGDLAINYRDGEDVLRAHWTRDDV</sequence>
<feature type="compositionally biased region" description="Basic and acidic residues" evidence="1">
    <location>
        <begin position="18"/>
        <end position="33"/>
    </location>
</feature>
<evidence type="ECO:0000313" key="3">
    <source>
        <dbReference type="Proteomes" id="UP000062912"/>
    </source>
</evidence>
<evidence type="ECO:0000256" key="1">
    <source>
        <dbReference type="SAM" id="MobiDB-lite"/>
    </source>
</evidence>
<dbReference type="Proteomes" id="UP000062912">
    <property type="component" value="Unassembled WGS sequence"/>
</dbReference>
<feature type="region of interest" description="Disordered" evidence="1">
    <location>
        <begin position="1"/>
        <end position="33"/>
    </location>
</feature>
<dbReference type="GeneID" id="46202055"/>
<protein>
    <submittedName>
        <fullName evidence="2">Glutamyl-tRNA amidotransferase</fullName>
    </submittedName>
</protein>
<dbReference type="InterPro" id="IPR047706">
    <property type="entry name" value="BCAM0308-like"/>
</dbReference>
<keyword evidence="2" id="KW-0808">Transferase</keyword>
<organism evidence="2 3">
    <name type="scientific">Burkholderia pseudomultivorans</name>
    <dbReference type="NCBI Taxonomy" id="1207504"/>
    <lineage>
        <taxon>Bacteria</taxon>
        <taxon>Pseudomonadati</taxon>
        <taxon>Pseudomonadota</taxon>
        <taxon>Betaproteobacteria</taxon>
        <taxon>Burkholderiales</taxon>
        <taxon>Burkholderiaceae</taxon>
        <taxon>Burkholderia</taxon>
        <taxon>Burkholderia cepacia complex</taxon>
    </lineage>
</organism>